<accession>A0ACC1A1H3</accession>
<comment type="caution">
    <text evidence="1">The sequence shown here is derived from an EMBL/GenBank/DDBJ whole genome shotgun (WGS) entry which is preliminary data.</text>
</comment>
<gene>
    <name evidence="1" type="ORF">Patl1_09904</name>
</gene>
<reference evidence="2" key="1">
    <citation type="journal article" date="2023" name="G3 (Bethesda)">
        <title>Genome assembly and association tests identify interacting loci associated with vigor, precocity, and sex in interspecific pistachio rootstocks.</title>
        <authorList>
            <person name="Palmer W."/>
            <person name="Jacygrad E."/>
            <person name="Sagayaradj S."/>
            <person name="Cavanaugh K."/>
            <person name="Han R."/>
            <person name="Bertier L."/>
            <person name="Beede B."/>
            <person name="Kafkas S."/>
            <person name="Golino D."/>
            <person name="Preece J."/>
            <person name="Michelmore R."/>
        </authorList>
    </citation>
    <scope>NUCLEOTIDE SEQUENCE [LARGE SCALE GENOMIC DNA]</scope>
</reference>
<organism evidence="1 2">
    <name type="scientific">Pistacia atlantica</name>
    <dbReference type="NCBI Taxonomy" id="434234"/>
    <lineage>
        <taxon>Eukaryota</taxon>
        <taxon>Viridiplantae</taxon>
        <taxon>Streptophyta</taxon>
        <taxon>Embryophyta</taxon>
        <taxon>Tracheophyta</taxon>
        <taxon>Spermatophyta</taxon>
        <taxon>Magnoliopsida</taxon>
        <taxon>eudicotyledons</taxon>
        <taxon>Gunneridae</taxon>
        <taxon>Pentapetalae</taxon>
        <taxon>rosids</taxon>
        <taxon>malvids</taxon>
        <taxon>Sapindales</taxon>
        <taxon>Anacardiaceae</taxon>
        <taxon>Pistacia</taxon>
    </lineage>
</organism>
<dbReference type="Proteomes" id="UP001164250">
    <property type="component" value="Chromosome 12"/>
</dbReference>
<evidence type="ECO:0000313" key="2">
    <source>
        <dbReference type="Proteomes" id="UP001164250"/>
    </source>
</evidence>
<sequence>MATPYQLALNEEWEQLKRSCNEQGDFALKFPRTPAKDTIFHLAVFSKSEEPLKSLLDFATNDPKTKYAYLEKNIYGNTALHEAAADGNIKAVELLVKHHEDRNKEDETRQLLEVRNNEGETPLFKAAAYGQTKKDAEKPEASILHAAIQGENFETALKLLKLDKSLATLEDEKGMTSLQLLATMPSAFRSGYRMTILIRLLYSCPLTDDGDFCCIKVRRIGLPILRRILEDKRKHKLAFKLTQTLIDRDTMWQKIVEEGPSEEGEGEGSKAGNSQVTSTGEGEGSRPIALFLATERGIVEIVNEILEETPQLAEYIDDKNRNMLHIAIMHRQREIFDLLKEMNIPMKRLVRGIDIDGYTILHHAADMTNDKADIQRGPAYHLQEELKCVWRS</sequence>
<protein>
    <submittedName>
        <fullName evidence="1">Uncharacterized protein</fullName>
    </submittedName>
</protein>
<evidence type="ECO:0000313" key="1">
    <source>
        <dbReference type="EMBL" id="KAJ0081108.1"/>
    </source>
</evidence>
<dbReference type="EMBL" id="CM047908">
    <property type="protein sequence ID" value="KAJ0081108.1"/>
    <property type="molecule type" value="Genomic_DNA"/>
</dbReference>
<name>A0ACC1A1H3_9ROSI</name>
<proteinExistence type="predicted"/>
<keyword evidence="2" id="KW-1185">Reference proteome</keyword>